<evidence type="ECO:0000313" key="1">
    <source>
        <dbReference type="EMBL" id="MDH6283932.1"/>
    </source>
</evidence>
<keyword evidence="2" id="KW-1185">Reference proteome</keyword>
<reference evidence="1 2" key="1">
    <citation type="submission" date="2023-04" db="EMBL/GenBank/DDBJ databases">
        <title>Forest soil microbial communities from Buena Vista Peninsula, Colon Province, Panama.</title>
        <authorList>
            <person name="Bouskill N."/>
        </authorList>
    </citation>
    <scope>NUCLEOTIDE SEQUENCE [LARGE SCALE GENOMIC DNA]</scope>
    <source>
        <strain evidence="1 2">CFH S0262</strain>
    </source>
</reference>
<dbReference type="EMBL" id="JARXVC010000017">
    <property type="protein sequence ID" value="MDH6283932.1"/>
    <property type="molecule type" value="Genomic_DNA"/>
</dbReference>
<sequence>MSFAPTDEQLNIQKLFRTGNSLLVRAGAGTGKTSTLLQLADILAEQNRIGLYLAFNKSIAVEAGRKFGSHVHASTAHGLAHRQLRGGAYEPVLEKLRMGKVPFSTTERALGISPLSLRGPDGAGRFLSAYKMTRHVLRTVERFCTTADKEIGPKHVPTMVGLDLPFETTNHDTLAAYVVPLAQKAWADLMNPYGAAVKFSHGHYLKLWSLTDPVVGREGAALFLDEAQDTSPVLSSVLEKQDHLQKVLVGDSAQSIYRFTGAVNAMNGFGDLPEGRLTRSWRFGQEIADAANHLLADLGDNLRLTGNPSIASQVTGADVDVDVVLTRTNGRALAEVMSAQKAGKRVNLMGDQQYALRFCEGAGKLQAGQPAGHEDLAAFETWGQVQEHAQDSPDAADWKTLVDLIDDYGIAAAKEALAASVPESQAQLIVATAHRSKGREWNRVCLADDLADQLDSAREAVKERPTAANRATLADELMLNYVAITRARTVLAPGRVIPADLYTSAAGVGEASSGGMAADTSAVSPAAVAVVPAPAAAADEPTTVTVEFTPAEADRIRAVAGERVADWLYELAMTATAGRSVA</sequence>
<dbReference type="Gene3D" id="3.40.50.300">
    <property type="entry name" value="P-loop containing nucleotide triphosphate hydrolases"/>
    <property type="match status" value="2"/>
</dbReference>
<dbReference type="InterPro" id="IPR000212">
    <property type="entry name" value="DNA_helicase_UvrD/REP"/>
</dbReference>
<dbReference type="PANTHER" id="PTHR11070">
    <property type="entry name" value="UVRD / RECB / PCRA DNA HELICASE FAMILY MEMBER"/>
    <property type="match status" value="1"/>
</dbReference>
<comment type="caution">
    <text evidence="1">The sequence shown here is derived from an EMBL/GenBank/DDBJ whole genome shotgun (WGS) entry which is preliminary data.</text>
</comment>
<accession>A0ABT6MHY2</accession>
<dbReference type="Proteomes" id="UP001160334">
    <property type="component" value="Unassembled WGS sequence"/>
</dbReference>
<proteinExistence type="predicted"/>
<dbReference type="Pfam" id="PF13245">
    <property type="entry name" value="AAA_19"/>
    <property type="match status" value="1"/>
</dbReference>
<dbReference type="RefSeq" id="WP_280763185.1">
    <property type="nucleotide sequence ID" value="NZ_JARXVC010000017.1"/>
</dbReference>
<protein>
    <recommendedName>
        <fullName evidence="3">DNA helicase</fullName>
    </recommendedName>
</protein>
<evidence type="ECO:0008006" key="3">
    <source>
        <dbReference type="Google" id="ProtNLM"/>
    </source>
</evidence>
<name>A0ABT6MHY2_9NOCA</name>
<gene>
    <name evidence="1" type="ORF">M2280_005183</name>
</gene>
<dbReference type="InterPro" id="IPR027417">
    <property type="entry name" value="P-loop_NTPase"/>
</dbReference>
<organism evidence="1 2">
    <name type="scientific">Prescottella agglutinans</name>
    <dbReference type="NCBI Taxonomy" id="1644129"/>
    <lineage>
        <taxon>Bacteria</taxon>
        <taxon>Bacillati</taxon>
        <taxon>Actinomycetota</taxon>
        <taxon>Actinomycetes</taxon>
        <taxon>Mycobacteriales</taxon>
        <taxon>Nocardiaceae</taxon>
        <taxon>Prescottella</taxon>
    </lineage>
</organism>
<dbReference type="PANTHER" id="PTHR11070:SF30">
    <property type="entry name" value="F-BOX DNA HELICASE 1"/>
    <property type="match status" value="1"/>
</dbReference>
<dbReference type="SUPFAM" id="SSF52540">
    <property type="entry name" value="P-loop containing nucleoside triphosphate hydrolases"/>
    <property type="match status" value="1"/>
</dbReference>
<evidence type="ECO:0000313" key="2">
    <source>
        <dbReference type="Proteomes" id="UP001160334"/>
    </source>
</evidence>